<feature type="transmembrane region" description="Helical" evidence="7">
    <location>
        <begin position="155"/>
        <end position="173"/>
    </location>
</feature>
<evidence type="ECO:0000256" key="3">
    <source>
        <dbReference type="ARBA" id="ARBA00022692"/>
    </source>
</evidence>
<evidence type="ECO:0000256" key="7">
    <source>
        <dbReference type="SAM" id="Phobius"/>
    </source>
</evidence>
<feature type="signal peptide" evidence="8">
    <location>
        <begin position="1"/>
        <end position="24"/>
    </location>
</feature>
<dbReference type="OrthoDB" id="8841220at2759"/>
<dbReference type="PANTHER" id="PTHR10057:SF0">
    <property type="entry name" value="TRANSLOCATOR PROTEIN"/>
    <property type="match status" value="1"/>
</dbReference>
<dbReference type="InterPro" id="IPR038330">
    <property type="entry name" value="TspO/MBR-related_sf"/>
</dbReference>
<comment type="subcellular location">
    <subcellularLocation>
        <location evidence="1">Membrane</location>
        <topology evidence="1">Multi-pass membrane protein</topology>
    </subcellularLocation>
</comment>
<feature type="transmembrane region" description="Helical" evidence="7">
    <location>
        <begin position="63"/>
        <end position="84"/>
    </location>
</feature>
<name>A0A835XWN6_9CHLO</name>
<dbReference type="Gene3D" id="1.20.1260.100">
    <property type="entry name" value="TspO/MBR protein"/>
    <property type="match status" value="2"/>
</dbReference>
<dbReference type="Proteomes" id="UP000612055">
    <property type="component" value="Unassembled WGS sequence"/>
</dbReference>
<dbReference type="EMBL" id="JAEHOE010000086">
    <property type="protein sequence ID" value="KAG2488210.1"/>
    <property type="molecule type" value="Genomic_DNA"/>
</dbReference>
<evidence type="ECO:0000313" key="9">
    <source>
        <dbReference type="EMBL" id="KAG2488210.1"/>
    </source>
</evidence>
<feature type="chain" id="PRO_5032346248" evidence="8">
    <location>
        <begin position="25"/>
        <end position="337"/>
    </location>
</feature>
<proteinExistence type="inferred from homology"/>
<dbReference type="GO" id="GO:0016020">
    <property type="term" value="C:membrane"/>
    <property type="evidence" value="ECO:0007669"/>
    <property type="project" value="UniProtKB-SubCell"/>
</dbReference>
<feature type="transmembrane region" description="Helical" evidence="7">
    <location>
        <begin position="91"/>
        <end position="110"/>
    </location>
</feature>
<keyword evidence="4 7" id="KW-1133">Transmembrane helix</keyword>
<dbReference type="Pfam" id="PF03073">
    <property type="entry name" value="TspO_MBR"/>
    <property type="match status" value="2"/>
</dbReference>
<evidence type="ECO:0000256" key="5">
    <source>
        <dbReference type="ARBA" id="ARBA00023136"/>
    </source>
</evidence>
<reference evidence="9" key="1">
    <citation type="journal article" date="2020" name="bioRxiv">
        <title>Comparative genomics of Chlamydomonas.</title>
        <authorList>
            <person name="Craig R.J."/>
            <person name="Hasan A.R."/>
            <person name="Ness R.W."/>
            <person name="Keightley P.D."/>
        </authorList>
    </citation>
    <scope>NUCLEOTIDE SEQUENCE</scope>
    <source>
        <strain evidence="9">CCAP 11/70</strain>
    </source>
</reference>
<evidence type="ECO:0000256" key="6">
    <source>
        <dbReference type="SAM" id="MobiDB-lite"/>
    </source>
</evidence>
<dbReference type="FunFam" id="1.20.1260.100:FF:000001">
    <property type="entry name" value="translocator protein 2"/>
    <property type="match status" value="1"/>
</dbReference>
<comment type="similarity">
    <text evidence="2">Belongs to the TspO/BZRP family.</text>
</comment>
<comment type="caution">
    <text evidence="9">The sequence shown here is derived from an EMBL/GenBank/DDBJ whole genome shotgun (WGS) entry which is preliminary data.</text>
</comment>
<keyword evidence="3 7" id="KW-0812">Transmembrane</keyword>
<keyword evidence="10" id="KW-1185">Reference proteome</keyword>
<feature type="transmembrane region" description="Helical" evidence="7">
    <location>
        <begin position="122"/>
        <end position="143"/>
    </location>
</feature>
<organism evidence="9 10">
    <name type="scientific">Edaphochlamys debaryana</name>
    <dbReference type="NCBI Taxonomy" id="47281"/>
    <lineage>
        <taxon>Eukaryota</taxon>
        <taxon>Viridiplantae</taxon>
        <taxon>Chlorophyta</taxon>
        <taxon>core chlorophytes</taxon>
        <taxon>Chlorophyceae</taxon>
        <taxon>CS clade</taxon>
        <taxon>Chlamydomonadales</taxon>
        <taxon>Chlamydomonadales incertae sedis</taxon>
        <taxon>Edaphochlamys</taxon>
    </lineage>
</organism>
<protein>
    <submittedName>
        <fullName evidence="9">Uncharacterized protein</fullName>
    </submittedName>
</protein>
<gene>
    <name evidence="9" type="ORF">HYH03_013204</name>
</gene>
<keyword evidence="5 7" id="KW-0472">Membrane</keyword>
<evidence type="ECO:0000256" key="2">
    <source>
        <dbReference type="ARBA" id="ARBA00007524"/>
    </source>
</evidence>
<sequence length="337" mass="33909">MGQGLSLIGSIAVPLAGGLIGALASQKDVVTWYAKIKKPRWTPPSSLIPTLCTPQPQSRPPNFLFGPVWSVLYVSMGTASWFIFRKKGKGRMDAVALSLYAAQLVFNLAWNPLFFKTHKTDVALIDISALLGLATAATVTMSIAHKPAVQLPLMVPYLVWVSYATALNAAILAKNPEERLFKGRKQKAADAKAEKDSAKPASAVKEAVVAAKDAAAAVSAGSKAVEAASAAVQHGAEAAKPVVAAAEGAKHALDSAVGAVKSTGAAVGVTGPAAPAPSASAGSTPASMAPASKAIAAEVEKASAAAPSPAGTESEAGGSVAGAAKAMQKELEAAGAI</sequence>
<dbReference type="CDD" id="cd15904">
    <property type="entry name" value="TSPO_MBR"/>
    <property type="match status" value="1"/>
</dbReference>
<keyword evidence="8" id="KW-0732">Signal</keyword>
<dbReference type="InterPro" id="IPR004307">
    <property type="entry name" value="TspO_MBR"/>
</dbReference>
<evidence type="ECO:0000313" key="10">
    <source>
        <dbReference type="Proteomes" id="UP000612055"/>
    </source>
</evidence>
<evidence type="ECO:0000256" key="8">
    <source>
        <dbReference type="SAM" id="SignalP"/>
    </source>
</evidence>
<evidence type="ECO:0000256" key="4">
    <source>
        <dbReference type="ARBA" id="ARBA00022989"/>
    </source>
</evidence>
<evidence type="ECO:0000256" key="1">
    <source>
        <dbReference type="ARBA" id="ARBA00004141"/>
    </source>
</evidence>
<accession>A0A835XWN6</accession>
<dbReference type="PANTHER" id="PTHR10057">
    <property type="entry name" value="PERIPHERAL-TYPE BENZODIAZEPINE RECEPTOR"/>
    <property type="match status" value="1"/>
</dbReference>
<dbReference type="GO" id="GO:0033013">
    <property type="term" value="P:tetrapyrrole metabolic process"/>
    <property type="evidence" value="ECO:0007669"/>
    <property type="project" value="UniProtKB-ARBA"/>
</dbReference>
<feature type="region of interest" description="Disordered" evidence="6">
    <location>
        <begin position="304"/>
        <end position="325"/>
    </location>
</feature>
<dbReference type="AlphaFoldDB" id="A0A835XWN6"/>